<sequence>MCFKPSIALGLSLLCLASPTYSAPDDACNYGTPDAWAQVDATIVGSWQIVHHAGYVIAGPTTMPFPASGDIETMQIEMTSDGRLIGTHPEAPAPIEFIWADEPPWSFEAHAKADGAPAPLLSSTDVESMMGCKVDDLARLIGHSQVTMNGVTMDFTLRLMILGATSIYGIFQTSSIVNGVSVKSWRAVTMTR</sequence>
<keyword evidence="3" id="KW-1185">Reference proteome</keyword>
<name>A0A126V4Y7_9RHOB</name>
<dbReference type="RefSeq" id="WP_039002801.1">
    <property type="nucleotide sequence ID" value="NZ_CP014327.1"/>
</dbReference>
<reference evidence="2 3" key="1">
    <citation type="submission" date="2016-02" db="EMBL/GenBank/DDBJ databases">
        <title>Complete genome sequence of Halocynthiibacter arcticus PAMC 20958t from arctic marine sediment.</title>
        <authorList>
            <person name="Lee Y.M."/>
            <person name="Baek K."/>
            <person name="Lee H.K."/>
            <person name="Shin S.C."/>
        </authorList>
    </citation>
    <scope>NUCLEOTIDE SEQUENCE [LARGE SCALE GENOMIC DNA]</scope>
    <source>
        <strain evidence="2">PAMC 20958</strain>
    </source>
</reference>
<dbReference type="EMBL" id="CP014327">
    <property type="protein sequence ID" value="AML53368.1"/>
    <property type="molecule type" value="Genomic_DNA"/>
</dbReference>
<proteinExistence type="predicted"/>
<keyword evidence="1" id="KW-0732">Signal</keyword>
<dbReference type="OrthoDB" id="7844554at2"/>
<evidence type="ECO:0008006" key="4">
    <source>
        <dbReference type="Google" id="ProtNLM"/>
    </source>
</evidence>
<evidence type="ECO:0000313" key="3">
    <source>
        <dbReference type="Proteomes" id="UP000070371"/>
    </source>
</evidence>
<evidence type="ECO:0000313" key="2">
    <source>
        <dbReference type="EMBL" id="AML53368.1"/>
    </source>
</evidence>
<dbReference type="Proteomes" id="UP000070371">
    <property type="component" value="Chromosome"/>
</dbReference>
<dbReference type="AlphaFoldDB" id="A0A126V4Y7"/>
<organism evidence="2 3">
    <name type="scientific">Falsihalocynthiibacter arcticus</name>
    <dbReference type="NCBI Taxonomy" id="1579316"/>
    <lineage>
        <taxon>Bacteria</taxon>
        <taxon>Pseudomonadati</taxon>
        <taxon>Pseudomonadota</taxon>
        <taxon>Alphaproteobacteria</taxon>
        <taxon>Rhodobacterales</taxon>
        <taxon>Roseobacteraceae</taxon>
        <taxon>Falsihalocynthiibacter</taxon>
    </lineage>
</organism>
<dbReference type="KEGG" id="hat:RC74_20805"/>
<accession>A0A126V4Y7</accession>
<feature type="signal peptide" evidence="1">
    <location>
        <begin position="1"/>
        <end position="23"/>
    </location>
</feature>
<evidence type="ECO:0000256" key="1">
    <source>
        <dbReference type="SAM" id="SignalP"/>
    </source>
</evidence>
<feature type="chain" id="PRO_5007443291" description="Lipocalin-like domain-containing protein" evidence="1">
    <location>
        <begin position="24"/>
        <end position="192"/>
    </location>
</feature>
<protein>
    <recommendedName>
        <fullName evidence="4">Lipocalin-like domain-containing protein</fullName>
    </recommendedName>
</protein>
<gene>
    <name evidence="2" type="ORF">RC74_20805</name>
</gene>
<dbReference type="STRING" id="1579316.RC74_20805"/>